<dbReference type="Gene3D" id="1.10.530.10">
    <property type="match status" value="1"/>
</dbReference>
<name>A4X0R0_CERS5</name>
<feature type="domain" description="Transglycosylase SLT" evidence="2">
    <location>
        <begin position="4"/>
        <end position="134"/>
    </location>
</feature>
<dbReference type="BioCyc" id="RSPH349102:G1G8M-4521-MONOMER"/>
<evidence type="ECO:0000313" key="3">
    <source>
        <dbReference type="EMBL" id="ABP73224.1"/>
    </source>
</evidence>
<dbReference type="CDD" id="cd16892">
    <property type="entry name" value="LT_VirB1-like"/>
    <property type="match status" value="1"/>
</dbReference>
<evidence type="ECO:0000256" key="1">
    <source>
        <dbReference type="ARBA" id="ARBA00009387"/>
    </source>
</evidence>
<dbReference type="CAZy" id="GH23">
    <property type="family name" value="Glycoside Hydrolase Family 23"/>
</dbReference>
<sequence>MAENCAPGVAPDIMEKLVATESGFHPYAIGVNGKDRASFRPTTSDEAAKLARDLIAQGKSIDMGLGQINSANLGWLDLTPETVFDPCRNLAAAEKVLREGYERARAAGVAREDALRQALSSYNTGSLTRGFANGYVDRVLGAKPAPAVASVAQPVVLADQKLDRNWDVFGGAETAKALIFK</sequence>
<gene>
    <name evidence="3" type="ordered locus">Rsph17025_4379</name>
</gene>
<comment type="similarity">
    <text evidence="1">Belongs to the virb1 family.</text>
</comment>
<dbReference type="EMBL" id="CP000665">
    <property type="protein sequence ID" value="ABP73224.1"/>
    <property type="molecule type" value="Genomic_DNA"/>
</dbReference>
<proteinExistence type="inferred from homology"/>
<dbReference type="InterPro" id="IPR008258">
    <property type="entry name" value="Transglycosylase_SLT_dom_1"/>
</dbReference>
<accession>A4X0R0</accession>
<dbReference type="KEGG" id="rsq:Rsph17025_4379"/>
<dbReference type="Pfam" id="PF01464">
    <property type="entry name" value="SLT"/>
    <property type="match status" value="1"/>
</dbReference>
<dbReference type="InterPro" id="IPR023346">
    <property type="entry name" value="Lysozyme-like_dom_sf"/>
</dbReference>
<dbReference type="SUPFAM" id="SSF53955">
    <property type="entry name" value="Lysozyme-like"/>
    <property type="match status" value="1"/>
</dbReference>
<organism evidence="3">
    <name type="scientific">Cereibacter sphaeroides (strain ATCC 17025 / ATH 2.4.3)</name>
    <name type="common">Rhodobacter sphaeroides</name>
    <dbReference type="NCBI Taxonomy" id="349102"/>
    <lineage>
        <taxon>Bacteria</taxon>
        <taxon>Pseudomonadati</taxon>
        <taxon>Pseudomonadota</taxon>
        <taxon>Alphaproteobacteria</taxon>
        <taxon>Rhodobacterales</taxon>
        <taxon>Paracoccaceae</taxon>
        <taxon>Cereibacter</taxon>
    </lineage>
</organism>
<dbReference type="HOGENOM" id="CLU_076837_3_2_5"/>
<protein>
    <submittedName>
        <fullName evidence="3">Lytic transglycosylase, catalytic</fullName>
    </submittedName>
</protein>
<reference evidence="3" key="1">
    <citation type="submission" date="2007-04" db="EMBL/GenBank/DDBJ databases">
        <title>Complete sequence of plasmid pRSPA04 of Rhodobacter sphaeroides ATCC 17025.</title>
        <authorList>
            <consortium name="US DOE Joint Genome Institute"/>
            <person name="Copeland A."/>
            <person name="Lucas S."/>
            <person name="Lapidus A."/>
            <person name="Barry K."/>
            <person name="Detter J.C."/>
            <person name="Glavina del Rio T."/>
            <person name="Hammon N."/>
            <person name="Israni S."/>
            <person name="Dalin E."/>
            <person name="Tice H."/>
            <person name="Pitluck S."/>
            <person name="Chertkov O."/>
            <person name="Brettin T."/>
            <person name="Bruce D."/>
            <person name="Han C."/>
            <person name="Schmutz J."/>
            <person name="Larimer F."/>
            <person name="Land M."/>
            <person name="Hauser L."/>
            <person name="Kyrpides N."/>
            <person name="Kim E."/>
            <person name="Richardson P."/>
            <person name="Mackenzie C."/>
            <person name="Choudhary M."/>
            <person name="Donohue T.J."/>
            <person name="Kaplan S."/>
        </authorList>
    </citation>
    <scope>NUCLEOTIDE SEQUENCE [LARGE SCALE GENOMIC DNA]</scope>
    <source>
        <strain evidence="3">ATCC 17025</strain>
        <plasmid evidence="3">pRSPA04</plasmid>
    </source>
</reference>
<dbReference type="AlphaFoldDB" id="A4X0R0"/>
<evidence type="ECO:0000259" key="2">
    <source>
        <dbReference type="Pfam" id="PF01464"/>
    </source>
</evidence>
<geneLocation type="plasmid" evidence="3">
    <name>pRSPA04</name>
</geneLocation>
<keyword evidence="3" id="KW-0614">Plasmid</keyword>